<evidence type="ECO:0000313" key="1">
    <source>
        <dbReference type="EMBL" id="KAH3699192.1"/>
    </source>
</evidence>
<dbReference type="AlphaFoldDB" id="A0A9D3YES8"/>
<accession>A0A9D3YES8</accession>
<dbReference type="EMBL" id="JAIWYP010000015">
    <property type="protein sequence ID" value="KAH3699192.1"/>
    <property type="molecule type" value="Genomic_DNA"/>
</dbReference>
<proteinExistence type="predicted"/>
<comment type="caution">
    <text evidence="1">The sequence shown here is derived from an EMBL/GenBank/DDBJ whole genome shotgun (WGS) entry which is preliminary data.</text>
</comment>
<evidence type="ECO:0000313" key="2">
    <source>
        <dbReference type="Proteomes" id="UP000828390"/>
    </source>
</evidence>
<reference evidence="1" key="1">
    <citation type="journal article" date="2019" name="bioRxiv">
        <title>The Genome of the Zebra Mussel, Dreissena polymorpha: A Resource for Invasive Species Research.</title>
        <authorList>
            <person name="McCartney M.A."/>
            <person name="Auch B."/>
            <person name="Kono T."/>
            <person name="Mallez S."/>
            <person name="Zhang Y."/>
            <person name="Obille A."/>
            <person name="Becker A."/>
            <person name="Abrahante J.E."/>
            <person name="Garbe J."/>
            <person name="Badalamenti J.P."/>
            <person name="Herman A."/>
            <person name="Mangelson H."/>
            <person name="Liachko I."/>
            <person name="Sullivan S."/>
            <person name="Sone E.D."/>
            <person name="Koren S."/>
            <person name="Silverstein K.A.T."/>
            <person name="Beckman K.B."/>
            <person name="Gohl D.M."/>
        </authorList>
    </citation>
    <scope>NUCLEOTIDE SEQUENCE</scope>
    <source>
        <strain evidence="1">Duluth1</strain>
        <tissue evidence="1">Whole animal</tissue>
    </source>
</reference>
<gene>
    <name evidence="1" type="ORF">DPMN_074146</name>
</gene>
<keyword evidence="2" id="KW-1185">Reference proteome</keyword>
<sequence>MVPEDDVLVRVFPELSESLPCWSGIVRVGAVLMRVAAASIHVGTVCSVWTTCCNRYDGPLEDRRR</sequence>
<protein>
    <submittedName>
        <fullName evidence="1">Uncharacterized protein</fullName>
    </submittedName>
</protein>
<name>A0A9D3YES8_DREPO</name>
<reference evidence="1" key="2">
    <citation type="submission" date="2020-11" db="EMBL/GenBank/DDBJ databases">
        <authorList>
            <person name="McCartney M.A."/>
            <person name="Auch B."/>
            <person name="Kono T."/>
            <person name="Mallez S."/>
            <person name="Becker A."/>
            <person name="Gohl D.M."/>
            <person name="Silverstein K.A.T."/>
            <person name="Koren S."/>
            <person name="Bechman K.B."/>
            <person name="Herman A."/>
            <person name="Abrahante J.E."/>
            <person name="Garbe J."/>
        </authorList>
    </citation>
    <scope>NUCLEOTIDE SEQUENCE</scope>
    <source>
        <strain evidence="1">Duluth1</strain>
        <tissue evidence="1">Whole animal</tissue>
    </source>
</reference>
<organism evidence="1 2">
    <name type="scientific">Dreissena polymorpha</name>
    <name type="common">Zebra mussel</name>
    <name type="synonym">Mytilus polymorpha</name>
    <dbReference type="NCBI Taxonomy" id="45954"/>
    <lineage>
        <taxon>Eukaryota</taxon>
        <taxon>Metazoa</taxon>
        <taxon>Spiralia</taxon>
        <taxon>Lophotrochozoa</taxon>
        <taxon>Mollusca</taxon>
        <taxon>Bivalvia</taxon>
        <taxon>Autobranchia</taxon>
        <taxon>Heteroconchia</taxon>
        <taxon>Euheterodonta</taxon>
        <taxon>Imparidentia</taxon>
        <taxon>Neoheterodontei</taxon>
        <taxon>Myida</taxon>
        <taxon>Dreissenoidea</taxon>
        <taxon>Dreissenidae</taxon>
        <taxon>Dreissena</taxon>
    </lineage>
</organism>
<dbReference type="Proteomes" id="UP000828390">
    <property type="component" value="Unassembled WGS sequence"/>
</dbReference>